<dbReference type="PANTHER" id="PTHR30086">
    <property type="entry name" value="ARGININE EXPORTER PROTEIN ARGO"/>
    <property type="match status" value="1"/>
</dbReference>
<dbReference type="AlphaFoldDB" id="A0A6J4SIP8"/>
<accession>A0A6J4SIP8</accession>
<proteinExistence type="predicted"/>
<protein>
    <submittedName>
        <fullName evidence="6">Uncharacterized protein</fullName>
    </submittedName>
</protein>
<keyword evidence="3" id="KW-0812">Transmembrane</keyword>
<keyword evidence="2" id="KW-1003">Cell membrane</keyword>
<dbReference type="GO" id="GO:0005886">
    <property type="term" value="C:plasma membrane"/>
    <property type="evidence" value="ECO:0007669"/>
    <property type="project" value="UniProtKB-SubCell"/>
</dbReference>
<reference evidence="6" key="1">
    <citation type="submission" date="2020-02" db="EMBL/GenBank/DDBJ databases">
        <authorList>
            <person name="Meier V. D."/>
        </authorList>
    </citation>
    <scope>NUCLEOTIDE SEQUENCE</scope>
    <source>
        <strain evidence="6">AVDCRST_MAG53</strain>
    </source>
</reference>
<dbReference type="EMBL" id="CADCVR010000064">
    <property type="protein sequence ID" value="CAA9500388.1"/>
    <property type="molecule type" value="Genomic_DNA"/>
</dbReference>
<evidence type="ECO:0000313" key="6">
    <source>
        <dbReference type="EMBL" id="CAA9500388.1"/>
    </source>
</evidence>
<keyword evidence="5" id="KW-0472">Membrane</keyword>
<evidence type="ECO:0000256" key="4">
    <source>
        <dbReference type="ARBA" id="ARBA00022989"/>
    </source>
</evidence>
<sequence length="130" mass="13258">MRYLGIRTLLGAAALDEAGPGAEPVSTADAFRQGLLVQVLNRKVASFLVALMPQFVDPATGPVALQILVLGGLMAVLGLAIDCLYALGTSAIGARLPARPRVASRRCRATGTVYIALGAGAALSGDRRGG</sequence>
<dbReference type="Pfam" id="PF01810">
    <property type="entry name" value="LysE"/>
    <property type="match status" value="1"/>
</dbReference>
<comment type="subcellular location">
    <subcellularLocation>
        <location evidence="1">Cell membrane</location>
        <topology evidence="1">Multi-pass membrane protein</topology>
    </subcellularLocation>
</comment>
<name>A0A6J4SIP8_9ACTN</name>
<evidence type="ECO:0000256" key="5">
    <source>
        <dbReference type="ARBA" id="ARBA00023136"/>
    </source>
</evidence>
<dbReference type="InterPro" id="IPR001123">
    <property type="entry name" value="LeuE-type"/>
</dbReference>
<dbReference type="GO" id="GO:0015171">
    <property type="term" value="F:amino acid transmembrane transporter activity"/>
    <property type="evidence" value="ECO:0007669"/>
    <property type="project" value="TreeGrafter"/>
</dbReference>
<gene>
    <name evidence="6" type="ORF">AVDCRST_MAG53-1916</name>
</gene>
<evidence type="ECO:0000256" key="2">
    <source>
        <dbReference type="ARBA" id="ARBA00022475"/>
    </source>
</evidence>
<keyword evidence="4" id="KW-1133">Transmembrane helix</keyword>
<evidence type="ECO:0000256" key="3">
    <source>
        <dbReference type="ARBA" id="ARBA00022692"/>
    </source>
</evidence>
<evidence type="ECO:0000256" key="1">
    <source>
        <dbReference type="ARBA" id="ARBA00004651"/>
    </source>
</evidence>
<organism evidence="6">
    <name type="scientific">uncultured Solirubrobacteraceae bacterium</name>
    <dbReference type="NCBI Taxonomy" id="1162706"/>
    <lineage>
        <taxon>Bacteria</taxon>
        <taxon>Bacillati</taxon>
        <taxon>Actinomycetota</taxon>
        <taxon>Thermoleophilia</taxon>
        <taxon>Solirubrobacterales</taxon>
        <taxon>Solirubrobacteraceae</taxon>
        <taxon>environmental samples</taxon>
    </lineage>
</organism>
<dbReference type="PANTHER" id="PTHR30086:SF20">
    <property type="entry name" value="ARGININE EXPORTER PROTEIN ARGO-RELATED"/>
    <property type="match status" value="1"/>
</dbReference>